<dbReference type="InterPro" id="IPR040591">
    <property type="entry name" value="RqcP2_RBD"/>
</dbReference>
<dbReference type="InterPro" id="IPR036986">
    <property type="entry name" value="S4_RNA-bd_sf"/>
</dbReference>
<dbReference type="InterPro" id="IPR017506">
    <property type="entry name" value="PSII_S4"/>
</dbReference>
<evidence type="ECO:0000259" key="2">
    <source>
        <dbReference type="SMART" id="SM00363"/>
    </source>
</evidence>
<dbReference type="InterPro" id="IPR012677">
    <property type="entry name" value="Nucleotide-bd_a/b_plait_sf"/>
</dbReference>
<keyword evidence="4" id="KW-1185">Reference proteome</keyword>
<evidence type="ECO:0000313" key="3">
    <source>
        <dbReference type="EMBL" id="KAK9793168.1"/>
    </source>
</evidence>
<dbReference type="Gene3D" id="3.10.290.10">
    <property type="entry name" value="RNA-binding S4 domain"/>
    <property type="match status" value="1"/>
</dbReference>
<comment type="caution">
    <text evidence="3">The sequence shown here is derived from an EMBL/GenBank/DDBJ whole genome shotgun (WGS) entry which is preliminary data.</text>
</comment>
<dbReference type="AlphaFoldDB" id="A0AAW1NT04"/>
<dbReference type="PANTHER" id="PTHR13633:SF3">
    <property type="entry name" value="MITOCHONDRIAL TRANSCRIPTION RESCUE FACTOR 1"/>
    <property type="match status" value="1"/>
</dbReference>
<dbReference type="PANTHER" id="PTHR13633">
    <property type="entry name" value="MITOCHONDRIAL TRANSCRIPTION RESCUE FACTOR 1"/>
    <property type="match status" value="1"/>
</dbReference>
<feature type="domain" description="RNA-binding S4" evidence="2">
    <location>
        <begin position="239"/>
        <end position="300"/>
    </location>
</feature>
<dbReference type="GO" id="GO:0003723">
    <property type="term" value="F:RNA binding"/>
    <property type="evidence" value="ECO:0007669"/>
    <property type="project" value="UniProtKB-KW"/>
</dbReference>
<dbReference type="Pfam" id="PF01479">
    <property type="entry name" value="S4"/>
    <property type="match status" value="1"/>
</dbReference>
<evidence type="ECO:0000256" key="1">
    <source>
        <dbReference type="PROSITE-ProRule" id="PRU00182"/>
    </source>
</evidence>
<protein>
    <recommendedName>
        <fullName evidence="2">RNA-binding S4 domain-containing protein</fullName>
    </recommendedName>
</protein>
<evidence type="ECO:0000313" key="4">
    <source>
        <dbReference type="Proteomes" id="UP001465755"/>
    </source>
</evidence>
<dbReference type="Pfam" id="PF17774">
    <property type="entry name" value="YlmH_RBD"/>
    <property type="match status" value="1"/>
</dbReference>
<proteinExistence type="predicted"/>
<dbReference type="CDD" id="cd00165">
    <property type="entry name" value="S4"/>
    <property type="match status" value="1"/>
</dbReference>
<dbReference type="NCBIfam" id="TIGR03069">
    <property type="entry name" value="PS_II_S4"/>
    <property type="match status" value="1"/>
</dbReference>
<dbReference type="InterPro" id="IPR002942">
    <property type="entry name" value="S4_RNA-bd"/>
</dbReference>
<gene>
    <name evidence="3" type="ORF">WJX73_001996</name>
</gene>
<reference evidence="3 4" key="1">
    <citation type="journal article" date="2024" name="Nat. Commun.">
        <title>Phylogenomics reveals the evolutionary origins of lichenization in chlorophyte algae.</title>
        <authorList>
            <person name="Puginier C."/>
            <person name="Libourel C."/>
            <person name="Otte J."/>
            <person name="Skaloud P."/>
            <person name="Haon M."/>
            <person name="Grisel S."/>
            <person name="Petersen M."/>
            <person name="Berrin J.G."/>
            <person name="Delaux P.M."/>
            <person name="Dal Grande F."/>
            <person name="Keller J."/>
        </authorList>
    </citation>
    <scope>NUCLEOTIDE SEQUENCE [LARGE SCALE GENOMIC DNA]</scope>
    <source>
        <strain evidence="3 4">SAG 2036</strain>
    </source>
</reference>
<organism evidence="3 4">
    <name type="scientific">Symbiochloris irregularis</name>
    <dbReference type="NCBI Taxonomy" id="706552"/>
    <lineage>
        <taxon>Eukaryota</taxon>
        <taxon>Viridiplantae</taxon>
        <taxon>Chlorophyta</taxon>
        <taxon>core chlorophytes</taxon>
        <taxon>Trebouxiophyceae</taxon>
        <taxon>Trebouxiales</taxon>
        <taxon>Trebouxiaceae</taxon>
        <taxon>Symbiochloris</taxon>
    </lineage>
</organism>
<dbReference type="SUPFAM" id="SSF55174">
    <property type="entry name" value="Alpha-L RNA-binding motif"/>
    <property type="match status" value="1"/>
</dbReference>
<keyword evidence="1" id="KW-0694">RNA-binding</keyword>
<dbReference type="SMART" id="SM00363">
    <property type="entry name" value="S4"/>
    <property type="match status" value="1"/>
</dbReference>
<name>A0AAW1NT04_9CHLO</name>
<dbReference type="PROSITE" id="PS50889">
    <property type="entry name" value="S4"/>
    <property type="match status" value="1"/>
</dbReference>
<dbReference type="Gene3D" id="3.30.70.330">
    <property type="match status" value="1"/>
</dbReference>
<accession>A0AAW1NT04</accession>
<dbReference type="Proteomes" id="UP001465755">
    <property type="component" value="Unassembled WGS sequence"/>
</dbReference>
<sequence>MRELFRLPANKVLCRLPAASLFGIHPSLHHALHGHHCARSWLQVRFRTAAAGPRELPKGIAPEFRDDIVRIIEQGADATGSWDTSYTDFYPPPVIGNALTALKHMTVCALSWGGYEQAERTRIAFMREEIKEAMGAAMGQVGGVAALHVKGNFMFDAATHRDFLGACLGTGIERSKVGDILVNGERGAHILVAPELTEFLCMQLTSVRTVPVEVSEVALHELKVPEARTQILKTVEASLRLDAVASAGFKVSRSKMMDLIKSGDVRVNWQPAKASHSVAVGDVISCSGKGRVEVKEASMTKKGRHALELHRLL</sequence>
<dbReference type="EMBL" id="JALJOQ010000154">
    <property type="protein sequence ID" value="KAK9793168.1"/>
    <property type="molecule type" value="Genomic_DNA"/>
</dbReference>